<keyword evidence="3" id="KW-1185">Reference proteome</keyword>
<evidence type="ECO:0000313" key="2">
    <source>
        <dbReference type="EMBL" id="KNE89318.1"/>
    </source>
</evidence>
<protein>
    <recommendedName>
        <fullName evidence="1">HAT C-terminal dimerisation domain-containing protein</fullName>
    </recommendedName>
</protein>
<dbReference type="AlphaFoldDB" id="A0A0L0UQK0"/>
<dbReference type="Pfam" id="PF05699">
    <property type="entry name" value="Dimer_Tnp_hAT"/>
    <property type="match status" value="1"/>
</dbReference>
<evidence type="ECO:0000259" key="1">
    <source>
        <dbReference type="Pfam" id="PF05699"/>
    </source>
</evidence>
<sequence length="116" mass="13162">MWLSGGLALTKEGRPVNPLKWWMQQQRAGNTHGGLLQMALNVLSCLATTVDKEQSFSFGRDYVSLRRHKLSAKSVAQGMTVAFYAKNGHIKRGLLYKWKLDKKNEKNKGKDKTGRR</sequence>
<accession>A0A0L0UQK0</accession>
<evidence type="ECO:0000313" key="3">
    <source>
        <dbReference type="Proteomes" id="UP000054564"/>
    </source>
</evidence>
<comment type="caution">
    <text evidence="2">The sequence shown here is derived from an EMBL/GenBank/DDBJ whole genome shotgun (WGS) entry which is preliminary data.</text>
</comment>
<gene>
    <name evidence="2" type="ORF">PSTG_17221</name>
</gene>
<feature type="domain" description="HAT C-terminal dimerisation" evidence="1">
    <location>
        <begin position="14"/>
        <end position="77"/>
    </location>
</feature>
<proteinExistence type="predicted"/>
<dbReference type="EMBL" id="AJIL01000400">
    <property type="protein sequence ID" value="KNE89318.1"/>
    <property type="molecule type" value="Genomic_DNA"/>
</dbReference>
<dbReference type="GO" id="GO:0046983">
    <property type="term" value="F:protein dimerization activity"/>
    <property type="evidence" value="ECO:0007669"/>
    <property type="project" value="InterPro"/>
</dbReference>
<dbReference type="InterPro" id="IPR012337">
    <property type="entry name" value="RNaseH-like_sf"/>
</dbReference>
<organism evidence="2 3">
    <name type="scientific">Puccinia striiformis f. sp. tritici PST-78</name>
    <dbReference type="NCBI Taxonomy" id="1165861"/>
    <lineage>
        <taxon>Eukaryota</taxon>
        <taxon>Fungi</taxon>
        <taxon>Dikarya</taxon>
        <taxon>Basidiomycota</taxon>
        <taxon>Pucciniomycotina</taxon>
        <taxon>Pucciniomycetes</taxon>
        <taxon>Pucciniales</taxon>
        <taxon>Pucciniaceae</taxon>
        <taxon>Puccinia</taxon>
    </lineage>
</organism>
<dbReference type="InterPro" id="IPR008906">
    <property type="entry name" value="HATC_C_dom"/>
</dbReference>
<dbReference type="Proteomes" id="UP000054564">
    <property type="component" value="Unassembled WGS sequence"/>
</dbReference>
<dbReference type="SUPFAM" id="SSF53098">
    <property type="entry name" value="Ribonuclease H-like"/>
    <property type="match status" value="1"/>
</dbReference>
<name>A0A0L0UQK0_9BASI</name>
<reference evidence="3" key="1">
    <citation type="submission" date="2014-03" db="EMBL/GenBank/DDBJ databases">
        <title>The Genome Sequence of Puccinia striiformis f. sp. tritici PST-78.</title>
        <authorList>
            <consortium name="The Broad Institute Genome Sequencing Platform"/>
            <person name="Cuomo C."/>
            <person name="Hulbert S."/>
            <person name="Chen X."/>
            <person name="Walker B."/>
            <person name="Young S.K."/>
            <person name="Zeng Q."/>
            <person name="Gargeya S."/>
            <person name="Fitzgerald M."/>
            <person name="Haas B."/>
            <person name="Abouelleil A."/>
            <person name="Alvarado L."/>
            <person name="Arachchi H.M."/>
            <person name="Berlin A.M."/>
            <person name="Chapman S.B."/>
            <person name="Goldberg J."/>
            <person name="Griggs A."/>
            <person name="Gujja S."/>
            <person name="Hansen M."/>
            <person name="Howarth C."/>
            <person name="Imamovic A."/>
            <person name="Larimer J."/>
            <person name="McCowan C."/>
            <person name="Montmayeur A."/>
            <person name="Murphy C."/>
            <person name="Neiman D."/>
            <person name="Pearson M."/>
            <person name="Priest M."/>
            <person name="Roberts A."/>
            <person name="Saif S."/>
            <person name="Shea T."/>
            <person name="Sisk P."/>
            <person name="Sykes S."/>
            <person name="Wortman J."/>
            <person name="Nusbaum C."/>
            <person name="Birren B."/>
        </authorList>
    </citation>
    <scope>NUCLEOTIDE SEQUENCE [LARGE SCALE GENOMIC DNA]</scope>
    <source>
        <strain evidence="3">race PST-78</strain>
    </source>
</reference>